<keyword evidence="1" id="KW-0808">Transferase</keyword>
<dbReference type="GO" id="GO:0008080">
    <property type="term" value="F:N-acetyltransferase activity"/>
    <property type="evidence" value="ECO:0007669"/>
    <property type="project" value="InterPro"/>
</dbReference>
<dbReference type="RefSeq" id="WP_342826066.1">
    <property type="nucleotide sequence ID" value="NZ_CP046146.1"/>
</dbReference>
<reference evidence="5 6" key="1">
    <citation type="submission" date="2019-11" db="EMBL/GenBank/DDBJ databases">
        <authorList>
            <person name="Cho J.-C."/>
        </authorList>
    </citation>
    <scope>NUCLEOTIDE SEQUENCE [LARGE SCALE GENOMIC DNA]</scope>
    <source>
        <strain evidence="4 5">JH1073</strain>
        <strain evidence="3 6">JH702</strain>
    </source>
</reference>
<reference evidence="4" key="2">
    <citation type="journal article" date="2023" name="Nat. Commun.">
        <title>Cultivation of marine bacteria of the SAR202 clade.</title>
        <authorList>
            <person name="Lim Y."/>
            <person name="Seo J.H."/>
            <person name="Giovannoni S.J."/>
            <person name="Kang I."/>
            <person name="Cho J.C."/>
        </authorList>
    </citation>
    <scope>NUCLEOTIDE SEQUENCE</scope>
    <source>
        <strain evidence="4">JH1073</strain>
    </source>
</reference>
<accession>A0AAJ6CVB0</accession>
<evidence type="ECO:0000313" key="4">
    <source>
        <dbReference type="EMBL" id="WFG40054.1"/>
    </source>
</evidence>
<evidence type="ECO:0000313" key="5">
    <source>
        <dbReference type="Proteomes" id="UP001219901"/>
    </source>
</evidence>
<dbReference type="InterPro" id="IPR000182">
    <property type="entry name" value="GNAT_dom"/>
</dbReference>
<sequence>MAVTIREFRNTDLAAILDIAVAAWQPVFESSRNIVGEELFETVYSDPDARKRKQVTLACSDDNPTLVWIAEIDGEIAGFITVIMNHDSLVAEIGNNAVSPDHQHQGIGTTMYNFVLVQMRDAGMKAAVVTTGGDDAHAPARRAYEKAGFSGPVPSVEYYIKL</sequence>
<dbReference type="PANTHER" id="PTHR13947:SF37">
    <property type="entry name" value="LD18367P"/>
    <property type="match status" value="1"/>
</dbReference>
<name>A0AAJ6CVB0_9CHLR</name>
<evidence type="ECO:0000313" key="6">
    <source>
        <dbReference type="Proteomes" id="UP001321249"/>
    </source>
</evidence>
<dbReference type="AlphaFoldDB" id="A0AAJ6CVB0"/>
<evidence type="ECO:0000256" key="1">
    <source>
        <dbReference type="ARBA" id="ARBA00022679"/>
    </source>
</evidence>
<proteinExistence type="predicted"/>
<reference evidence="5" key="3">
    <citation type="submission" date="2023-06" db="EMBL/GenBank/DDBJ databases">
        <title>Pangenomics reveal diversification of enzyme families and niche specialization in globally abundant SAR202 bacteria.</title>
        <authorList>
            <person name="Saw J.H.W."/>
        </authorList>
    </citation>
    <scope>NUCLEOTIDE SEQUENCE [LARGE SCALE GENOMIC DNA]</scope>
    <source>
        <strain evidence="5">JH1073</strain>
    </source>
</reference>
<dbReference type="InterPro" id="IPR050769">
    <property type="entry name" value="NAT_camello-type"/>
</dbReference>
<dbReference type="Proteomes" id="UP001219901">
    <property type="component" value="Chromosome"/>
</dbReference>
<dbReference type="EMBL" id="CP046147">
    <property type="protein sequence ID" value="WFG40054.1"/>
    <property type="molecule type" value="Genomic_DNA"/>
</dbReference>
<keyword evidence="5" id="KW-1185">Reference proteome</keyword>
<dbReference type="EMBL" id="WMBE01000003">
    <property type="protein sequence ID" value="MDG0867574.1"/>
    <property type="molecule type" value="Genomic_DNA"/>
</dbReference>
<dbReference type="InterPro" id="IPR016181">
    <property type="entry name" value="Acyl_CoA_acyltransferase"/>
</dbReference>
<dbReference type="Pfam" id="PF00583">
    <property type="entry name" value="Acetyltransf_1"/>
    <property type="match status" value="1"/>
</dbReference>
<dbReference type="PANTHER" id="PTHR13947">
    <property type="entry name" value="GNAT FAMILY N-ACETYLTRANSFERASE"/>
    <property type="match status" value="1"/>
</dbReference>
<organism evidence="4 5">
    <name type="scientific">Candidatus Lucifugimonas marina</name>
    <dbReference type="NCBI Taxonomy" id="3038979"/>
    <lineage>
        <taxon>Bacteria</taxon>
        <taxon>Bacillati</taxon>
        <taxon>Chloroflexota</taxon>
        <taxon>Dehalococcoidia</taxon>
        <taxon>SAR202 cluster</taxon>
        <taxon>Candidatus Lucifugimonadales</taxon>
        <taxon>Candidatus Lucifugimonadaceae</taxon>
        <taxon>Candidatus Lucifugimonas</taxon>
    </lineage>
</organism>
<dbReference type="SUPFAM" id="SSF55729">
    <property type="entry name" value="Acyl-CoA N-acyltransferases (Nat)"/>
    <property type="match status" value="1"/>
</dbReference>
<evidence type="ECO:0000259" key="2">
    <source>
        <dbReference type="Pfam" id="PF00583"/>
    </source>
</evidence>
<protein>
    <submittedName>
        <fullName evidence="4">GNAT family N-acetyltransferase</fullName>
    </submittedName>
</protein>
<dbReference type="Gene3D" id="3.40.630.30">
    <property type="match status" value="1"/>
</dbReference>
<evidence type="ECO:0000313" key="3">
    <source>
        <dbReference type="EMBL" id="MDG0867574.1"/>
    </source>
</evidence>
<dbReference type="CDD" id="cd04301">
    <property type="entry name" value="NAT_SF"/>
    <property type="match status" value="1"/>
</dbReference>
<dbReference type="Proteomes" id="UP001321249">
    <property type="component" value="Unassembled WGS sequence"/>
</dbReference>
<feature type="domain" description="N-acetyltransferase" evidence="2">
    <location>
        <begin position="41"/>
        <end position="149"/>
    </location>
</feature>
<gene>
    <name evidence="3" type="ORF">GKO46_10905</name>
    <name evidence="4" type="ORF">GKO48_10635</name>
</gene>